<proteinExistence type="predicted"/>
<name>A0A9P6D9P9_PLEER</name>
<sequence>MSALGVPLCCRKFSDLINQSQRRAASTSPSPMVGGLFGADCSILACTPIGDRGWKGSTLHGVGGVGEGRRSKGVCMLLELVCGVRVPVTVSSTPEIGTRSSACEDSRILLDAGMRIGADLVRFRGLCATAPTAGEEFWELLAGKVGNRIGEGRPKPDCSQKKSGTTLRGGTLRGKVRGSEVYCDGRGPKDNYMATFFNNKMDNLNIC</sequence>
<dbReference type="EMBL" id="MU154742">
    <property type="protein sequence ID" value="KAF9487915.1"/>
    <property type="molecule type" value="Genomic_DNA"/>
</dbReference>
<feature type="compositionally biased region" description="Basic and acidic residues" evidence="1">
    <location>
        <begin position="151"/>
        <end position="160"/>
    </location>
</feature>
<evidence type="ECO:0000256" key="1">
    <source>
        <dbReference type="SAM" id="MobiDB-lite"/>
    </source>
</evidence>
<keyword evidence="3" id="KW-1185">Reference proteome</keyword>
<reference evidence="2" key="1">
    <citation type="submission" date="2020-11" db="EMBL/GenBank/DDBJ databases">
        <authorList>
            <consortium name="DOE Joint Genome Institute"/>
            <person name="Ahrendt S."/>
            <person name="Riley R."/>
            <person name="Andreopoulos W."/>
            <person name="Labutti K."/>
            <person name="Pangilinan J."/>
            <person name="Ruiz-Duenas F.J."/>
            <person name="Barrasa J.M."/>
            <person name="Sanchez-Garcia M."/>
            <person name="Camarero S."/>
            <person name="Miyauchi S."/>
            <person name="Serrano A."/>
            <person name="Linde D."/>
            <person name="Babiker R."/>
            <person name="Drula E."/>
            <person name="Ayuso-Fernandez I."/>
            <person name="Pacheco R."/>
            <person name="Padilla G."/>
            <person name="Ferreira P."/>
            <person name="Barriuso J."/>
            <person name="Kellner H."/>
            <person name="Castanera R."/>
            <person name="Alfaro M."/>
            <person name="Ramirez L."/>
            <person name="Pisabarro A.G."/>
            <person name="Kuo A."/>
            <person name="Tritt A."/>
            <person name="Lipzen A."/>
            <person name="He G."/>
            <person name="Yan M."/>
            <person name="Ng V."/>
            <person name="Cullen D."/>
            <person name="Martin F."/>
            <person name="Rosso M.-N."/>
            <person name="Henrissat B."/>
            <person name="Hibbett D."/>
            <person name="Martinez A.T."/>
            <person name="Grigoriev I.V."/>
        </authorList>
    </citation>
    <scope>NUCLEOTIDE SEQUENCE</scope>
    <source>
        <strain evidence="2">ATCC 90797</strain>
    </source>
</reference>
<dbReference type="AlphaFoldDB" id="A0A9P6D9P9"/>
<feature type="compositionally biased region" description="Low complexity" evidence="1">
    <location>
        <begin position="161"/>
        <end position="170"/>
    </location>
</feature>
<dbReference type="Proteomes" id="UP000807025">
    <property type="component" value="Unassembled WGS sequence"/>
</dbReference>
<protein>
    <submittedName>
        <fullName evidence="2">Uncharacterized protein</fullName>
    </submittedName>
</protein>
<evidence type="ECO:0000313" key="3">
    <source>
        <dbReference type="Proteomes" id="UP000807025"/>
    </source>
</evidence>
<comment type="caution">
    <text evidence="2">The sequence shown here is derived from an EMBL/GenBank/DDBJ whole genome shotgun (WGS) entry which is preliminary data.</text>
</comment>
<gene>
    <name evidence="2" type="ORF">BDN71DRAFT_1436507</name>
</gene>
<evidence type="ECO:0000313" key="2">
    <source>
        <dbReference type="EMBL" id="KAF9487915.1"/>
    </source>
</evidence>
<feature type="region of interest" description="Disordered" evidence="1">
    <location>
        <begin position="151"/>
        <end position="170"/>
    </location>
</feature>
<organism evidence="2 3">
    <name type="scientific">Pleurotus eryngii</name>
    <name type="common">Boletus of the steppes</name>
    <dbReference type="NCBI Taxonomy" id="5323"/>
    <lineage>
        <taxon>Eukaryota</taxon>
        <taxon>Fungi</taxon>
        <taxon>Dikarya</taxon>
        <taxon>Basidiomycota</taxon>
        <taxon>Agaricomycotina</taxon>
        <taxon>Agaricomycetes</taxon>
        <taxon>Agaricomycetidae</taxon>
        <taxon>Agaricales</taxon>
        <taxon>Pleurotineae</taxon>
        <taxon>Pleurotaceae</taxon>
        <taxon>Pleurotus</taxon>
    </lineage>
</organism>
<accession>A0A9P6D9P9</accession>